<dbReference type="Proteomes" id="UP000234845">
    <property type="component" value="Unassembled WGS sequence"/>
</dbReference>
<dbReference type="SUPFAM" id="SSF52009">
    <property type="entry name" value="Phosphohistidine domain"/>
    <property type="match status" value="1"/>
</dbReference>
<feature type="domain" description="PEP-utilising enzyme mobile" evidence="1">
    <location>
        <begin position="157"/>
        <end position="223"/>
    </location>
</feature>
<dbReference type="Gene3D" id="3.50.30.10">
    <property type="entry name" value="Phosphohistidine domain"/>
    <property type="match status" value="1"/>
</dbReference>
<evidence type="ECO:0000259" key="1">
    <source>
        <dbReference type="Pfam" id="PF00391"/>
    </source>
</evidence>
<evidence type="ECO:0000313" key="3">
    <source>
        <dbReference type="Proteomes" id="UP000234845"/>
    </source>
</evidence>
<dbReference type="OrthoDB" id="9765468at2"/>
<keyword evidence="3" id="KW-1185">Reference proteome</keyword>
<protein>
    <recommendedName>
        <fullName evidence="1">PEP-utilising enzyme mobile domain-containing protein</fullName>
    </recommendedName>
</protein>
<sequence length="253" mass="27704">MTKLFVDTDKYGDESPSAVVAAFHGSLHEIVRQRFEESGADWKDFVLGDANTLITKEDFEAVDSDLVDAGHRYDWSAGISQKERPDAYKPAEGTSDADLAAFCFQHPDAPIAEPDAEGRELRGVGDNVVRYNENTTGIARYIRSTDRVLKWLTEGVPENTIAVIDDSGGTLTAPILEQFKGVICAGGTVRSHLGILTREYGIPCLMNAKVNGIMEGDTVSIESTARAKTADDYQGQTKREVTGNIWRTAKRDD</sequence>
<accession>A0A2N5Y053</accession>
<dbReference type="Pfam" id="PF00391">
    <property type="entry name" value="PEP-utilizers"/>
    <property type="match status" value="1"/>
</dbReference>
<reference evidence="3" key="1">
    <citation type="submission" date="2017-11" db="EMBL/GenBank/DDBJ databases">
        <title>The draft genome sequence of Chromatocurvus sp. F02.</title>
        <authorList>
            <person name="Du Z.-J."/>
            <person name="Chang Y.-Q."/>
        </authorList>
    </citation>
    <scope>NUCLEOTIDE SEQUENCE [LARGE SCALE GENOMIC DNA]</scope>
    <source>
        <strain evidence="3">F02</strain>
    </source>
</reference>
<proteinExistence type="predicted"/>
<evidence type="ECO:0000313" key="2">
    <source>
        <dbReference type="EMBL" id="PLW81778.1"/>
    </source>
</evidence>
<dbReference type="AlphaFoldDB" id="A0A2N5Y053"/>
<dbReference type="InterPro" id="IPR036637">
    <property type="entry name" value="Phosphohistidine_dom_sf"/>
</dbReference>
<name>A0A2N5Y053_9GAMM</name>
<dbReference type="EMBL" id="PKLZ01000010">
    <property type="protein sequence ID" value="PLW81778.1"/>
    <property type="molecule type" value="Genomic_DNA"/>
</dbReference>
<organism evidence="2 3">
    <name type="scientific">Kineobactrum sediminis</name>
    <dbReference type="NCBI Taxonomy" id="1905677"/>
    <lineage>
        <taxon>Bacteria</taxon>
        <taxon>Pseudomonadati</taxon>
        <taxon>Pseudomonadota</taxon>
        <taxon>Gammaproteobacteria</taxon>
        <taxon>Cellvibrionales</taxon>
        <taxon>Halieaceae</taxon>
        <taxon>Kineobactrum</taxon>
    </lineage>
</organism>
<dbReference type="GO" id="GO:0016772">
    <property type="term" value="F:transferase activity, transferring phosphorus-containing groups"/>
    <property type="evidence" value="ECO:0007669"/>
    <property type="project" value="InterPro"/>
</dbReference>
<dbReference type="InterPro" id="IPR008279">
    <property type="entry name" value="PEP-util_enz_mobile_dom"/>
</dbReference>
<gene>
    <name evidence="2" type="ORF">CWI75_13600</name>
</gene>
<comment type="caution">
    <text evidence="2">The sequence shown here is derived from an EMBL/GenBank/DDBJ whole genome shotgun (WGS) entry which is preliminary data.</text>
</comment>
<dbReference type="RefSeq" id="WP_101522061.1">
    <property type="nucleotide sequence ID" value="NZ_PKLZ01000010.1"/>
</dbReference>